<dbReference type="Proteomes" id="UP000248349">
    <property type="component" value="Unassembled WGS sequence"/>
</dbReference>
<evidence type="ECO:0008006" key="4">
    <source>
        <dbReference type="Google" id="ProtNLM"/>
    </source>
</evidence>
<accession>A0A318ZFF1</accession>
<feature type="chain" id="PRO_5016348071" description="Secreted protein" evidence="1">
    <location>
        <begin position="19"/>
        <end position="75"/>
    </location>
</feature>
<gene>
    <name evidence="2" type="ORF">BP01DRAFT_27142</name>
</gene>
<name>A0A318ZFF1_9EURO</name>
<keyword evidence="1" id="KW-0732">Signal</keyword>
<dbReference type="GeneID" id="37072620"/>
<evidence type="ECO:0000256" key="1">
    <source>
        <dbReference type="SAM" id="SignalP"/>
    </source>
</evidence>
<evidence type="ECO:0000313" key="3">
    <source>
        <dbReference type="Proteomes" id="UP000248349"/>
    </source>
</evidence>
<feature type="signal peptide" evidence="1">
    <location>
        <begin position="1"/>
        <end position="18"/>
    </location>
</feature>
<proteinExistence type="predicted"/>
<dbReference type="RefSeq" id="XP_025432253.1">
    <property type="nucleotide sequence ID" value="XM_025571392.1"/>
</dbReference>
<keyword evidence="3" id="KW-1185">Reference proteome</keyword>
<protein>
    <recommendedName>
        <fullName evidence="4">Secreted protein</fullName>
    </recommendedName>
</protein>
<sequence length="75" mass="8555">MTLTLFLSLSLSLSFIHPNPEAHIFMVAWQHLSYATKLLTLTFPPRVSFGLSDRSLEISSHSFQHLRSYFSLSIS</sequence>
<reference evidence="2 3" key="1">
    <citation type="submission" date="2016-12" db="EMBL/GenBank/DDBJ databases">
        <title>The genomes of Aspergillus section Nigri reveals drivers in fungal speciation.</title>
        <authorList>
            <consortium name="DOE Joint Genome Institute"/>
            <person name="Vesth T.C."/>
            <person name="Nybo J."/>
            <person name="Theobald S."/>
            <person name="Brandl J."/>
            <person name="Frisvad J.C."/>
            <person name="Nielsen K.F."/>
            <person name="Lyhne E.K."/>
            <person name="Kogle M.E."/>
            <person name="Kuo A."/>
            <person name="Riley R."/>
            <person name="Clum A."/>
            <person name="Nolan M."/>
            <person name="Lipzen A."/>
            <person name="Salamov A."/>
            <person name="Henrissat B."/>
            <person name="Wiebenga A."/>
            <person name="De Vries R.P."/>
            <person name="Grigoriev I.V."/>
            <person name="Mortensen U.H."/>
            <person name="Andersen M.R."/>
            <person name="Baker S.E."/>
        </authorList>
    </citation>
    <scope>NUCLEOTIDE SEQUENCE [LARGE SCALE GENOMIC DNA]</scope>
    <source>
        <strain evidence="2 3">JOP 1030-1</strain>
    </source>
</reference>
<dbReference type="EMBL" id="KZ821228">
    <property type="protein sequence ID" value="PYH46271.1"/>
    <property type="molecule type" value="Genomic_DNA"/>
</dbReference>
<evidence type="ECO:0000313" key="2">
    <source>
        <dbReference type="EMBL" id="PYH46271.1"/>
    </source>
</evidence>
<organism evidence="2 3">
    <name type="scientific">Aspergillus saccharolyticus JOP 1030-1</name>
    <dbReference type="NCBI Taxonomy" id="1450539"/>
    <lineage>
        <taxon>Eukaryota</taxon>
        <taxon>Fungi</taxon>
        <taxon>Dikarya</taxon>
        <taxon>Ascomycota</taxon>
        <taxon>Pezizomycotina</taxon>
        <taxon>Eurotiomycetes</taxon>
        <taxon>Eurotiomycetidae</taxon>
        <taxon>Eurotiales</taxon>
        <taxon>Aspergillaceae</taxon>
        <taxon>Aspergillus</taxon>
        <taxon>Aspergillus subgen. Circumdati</taxon>
    </lineage>
</organism>
<dbReference type="AlphaFoldDB" id="A0A318ZFF1"/>